<name>A0A1A9AKB9_PLAOA</name>
<protein>
    <submittedName>
        <fullName evidence="2">PIR Superfamily Protein</fullName>
    </submittedName>
</protein>
<sequence>MGTGCDDEVQDRCIDGDSYYSTVSSFLKYEDEFNTVIDGKTASNAHGVKCKDISNIHFFSDVFSDLCDKEAKYLYYIKQNKEEDYDDRCKCLNYLLNAKIEFNTFHNKEGSELFVVYDAISEDLKTCNSKIGYIPKEDLEKIKNLHDLHNSFTKLTKSLEDNNENIYRTAEEFALLYKNAIDGCESHNTEGYCGALKEFEVLCDHHAKSKNCSEIGNILKYQQALKKSFKIVFPCIMVLGIPFISYIMYKFTPFRSWINTFLIKNKIIRHNLNEEDGDQYFQDTYEHSDIENMFNSHNIGYHATNIPFTRIHI</sequence>
<keyword evidence="1" id="KW-0472">Membrane</keyword>
<dbReference type="Pfam" id="PF05795">
    <property type="entry name" value="Plasmodium_Vir"/>
    <property type="match status" value="2"/>
</dbReference>
<dbReference type="AlphaFoldDB" id="A0A1A9AKB9"/>
<feature type="transmembrane region" description="Helical" evidence="1">
    <location>
        <begin position="231"/>
        <end position="249"/>
    </location>
</feature>
<evidence type="ECO:0000256" key="1">
    <source>
        <dbReference type="SAM" id="Phobius"/>
    </source>
</evidence>
<dbReference type="InterPro" id="IPR008780">
    <property type="entry name" value="Plasmodium_Vir"/>
</dbReference>
<proteinExistence type="predicted"/>
<dbReference type="Proteomes" id="UP000078555">
    <property type="component" value="Unassembled WGS sequence"/>
</dbReference>
<keyword evidence="1" id="KW-1133">Transmembrane helix</keyword>
<organism evidence="2 3">
    <name type="scientific">Plasmodium ovale wallikeri</name>
    <dbReference type="NCBI Taxonomy" id="864142"/>
    <lineage>
        <taxon>Eukaryota</taxon>
        <taxon>Sar</taxon>
        <taxon>Alveolata</taxon>
        <taxon>Apicomplexa</taxon>
        <taxon>Aconoidasida</taxon>
        <taxon>Haemosporida</taxon>
        <taxon>Plasmodiidae</taxon>
        <taxon>Plasmodium</taxon>
        <taxon>Plasmodium (Plasmodium)</taxon>
    </lineage>
</organism>
<evidence type="ECO:0000313" key="2">
    <source>
        <dbReference type="EMBL" id="SBT56635.1"/>
    </source>
</evidence>
<keyword evidence="3" id="KW-1185">Reference proteome</keyword>
<dbReference type="EMBL" id="FLRD01001148">
    <property type="protein sequence ID" value="SBT56635.1"/>
    <property type="molecule type" value="Genomic_DNA"/>
</dbReference>
<reference evidence="3" key="1">
    <citation type="submission" date="2016-05" db="EMBL/GenBank/DDBJ databases">
        <authorList>
            <person name="Naeem R."/>
        </authorList>
    </citation>
    <scope>NUCLEOTIDE SEQUENCE [LARGE SCALE GENOMIC DNA]</scope>
</reference>
<keyword evidence="1" id="KW-0812">Transmembrane</keyword>
<evidence type="ECO:0000313" key="3">
    <source>
        <dbReference type="Proteomes" id="UP000078555"/>
    </source>
</evidence>
<gene>
    <name evidence="2" type="ORF">POVWA1_077390</name>
</gene>
<accession>A0A1A9AKB9</accession>